<evidence type="ECO:0000313" key="2">
    <source>
        <dbReference type="Proteomes" id="UP000223366"/>
    </source>
</evidence>
<name>A0A9X7BHB2_BACTU</name>
<sequence length="62" mass="6331">MLKEQKLEKITGLIPESELEEHLSGESSGAGTPAIVTAISAVTAVTAQSPCPTSACSKSCNK</sequence>
<protein>
    <recommendedName>
        <fullName evidence="3">Lantibiotic cytolysin</fullName>
    </recommendedName>
</protein>
<proteinExistence type="predicted"/>
<evidence type="ECO:0000313" key="1">
    <source>
        <dbReference type="EMBL" id="PFV22300.1"/>
    </source>
</evidence>
<comment type="caution">
    <text evidence="1">The sequence shown here is derived from an EMBL/GenBank/DDBJ whole genome shotgun (WGS) entry which is preliminary data.</text>
</comment>
<dbReference type="NCBIfam" id="NF038161">
    <property type="entry name" value="lant_II_LchA2"/>
    <property type="match status" value="1"/>
</dbReference>
<accession>A0A9X7BHB2</accession>
<reference evidence="1 2" key="1">
    <citation type="submission" date="2017-09" db="EMBL/GenBank/DDBJ databases">
        <title>Large-scale bioinformatics analysis of Bacillus genomes uncovers conserved roles of natural products in bacterial physiology.</title>
        <authorList>
            <consortium name="Agbiome Team Llc"/>
            <person name="Bleich R.M."/>
            <person name="Grubbs K.J."/>
            <person name="Santa Maria K.C."/>
            <person name="Allen S.E."/>
            <person name="Farag S."/>
            <person name="Shank E.A."/>
            <person name="Bowers A."/>
        </authorList>
    </citation>
    <scope>NUCLEOTIDE SEQUENCE [LARGE SCALE GENOMIC DNA]</scope>
    <source>
        <strain evidence="1 2">AFS060060</strain>
    </source>
</reference>
<organism evidence="1 2">
    <name type="scientific">Bacillus thuringiensis</name>
    <dbReference type="NCBI Taxonomy" id="1428"/>
    <lineage>
        <taxon>Bacteria</taxon>
        <taxon>Bacillati</taxon>
        <taxon>Bacillota</taxon>
        <taxon>Bacilli</taxon>
        <taxon>Bacillales</taxon>
        <taxon>Bacillaceae</taxon>
        <taxon>Bacillus</taxon>
        <taxon>Bacillus cereus group</taxon>
    </lineage>
</organism>
<evidence type="ECO:0008006" key="3">
    <source>
        <dbReference type="Google" id="ProtNLM"/>
    </source>
</evidence>
<dbReference type="AlphaFoldDB" id="A0A9X7BHB2"/>
<dbReference type="RefSeq" id="WP_000910756.1">
    <property type="nucleotide sequence ID" value="NZ_NTVC01000001.1"/>
</dbReference>
<gene>
    <name evidence="1" type="ORF">COK99_31905</name>
</gene>
<dbReference type="EMBL" id="NVDU01000129">
    <property type="protein sequence ID" value="PFV22300.1"/>
    <property type="molecule type" value="Genomic_DNA"/>
</dbReference>
<dbReference type="Proteomes" id="UP000223366">
    <property type="component" value="Unassembled WGS sequence"/>
</dbReference>